<organism evidence="2 3">
    <name type="scientific">Longimycelium tulufanense</name>
    <dbReference type="NCBI Taxonomy" id="907463"/>
    <lineage>
        <taxon>Bacteria</taxon>
        <taxon>Bacillati</taxon>
        <taxon>Actinomycetota</taxon>
        <taxon>Actinomycetes</taxon>
        <taxon>Pseudonocardiales</taxon>
        <taxon>Pseudonocardiaceae</taxon>
        <taxon>Longimycelium</taxon>
    </lineage>
</organism>
<evidence type="ECO:0000313" key="2">
    <source>
        <dbReference type="EMBL" id="GGM55450.1"/>
    </source>
</evidence>
<proteinExistence type="predicted"/>
<protein>
    <submittedName>
        <fullName evidence="2">Uncharacterized protein</fullName>
    </submittedName>
</protein>
<dbReference type="Proteomes" id="UP000637578">
    <property type="component" value="Unassembled WGS sequence"/>
</dbReference>
<dbReference type="EMBL" id="BMMK01000011">
    <property type="protein sequence ID" value="GGM55450.1"/>
    <property type="molecule type" value="Genomic_DNA"/>
</dbReference>
<feature type="region of interest" description="Disordered" evidence="1">
    <location>
        <begin position="61"/>
        <end position="96"/>
    </location>
</feature>
<keyword evidence="3" id="KW-1185">Reference proteome</keyword>
<dbReference type="AlphaFoldDB" id="A0A8J3C8N8"/>
<reference evidence="2" key="2">
    <citation type="submission" date="2020-09" db="EMBL/GenBank/DDBJ databases">
        <authorList>
            <person name="Sun Q."/>
            <person name="Zhou Y."/>
        </authorList>
    </citation>
    <scope>NUCLEOTIDE SEQUENCE</scope>
    <source>
        <strain evidence="2">CGMCC 4.5737</strain>
    </source>
</reference>
<sequence>MKLGIPVAELLERLSSDELAEWIAYERYAGPSEMWTAEVLAQIHELLQQIAYCVGAQVKAQLPRPKRYPRPHESVSWAERRRNHEAEPAKTKSEVIESLNAALDRREAKNESG</sequence>
<gene>
    <name evidence="2" type="ORF">GCM10012275_28220</name>
</gene>
<comment type="caution">
    <text evidence="2">The sequence shown here is derived from an EMBL/GenBank/DDBJ whole genome shotgun (WGS) entry which is preliminary data.</text>
</comment>
<name>A0A8J3C8N8_9PSEU</name>
<feature type="compositionally biased region" description="Basic and acidic residues" evidence="1">
    <location>
        <begin position="70"/>
        <end position="95"/>
    </location>
</feature>
<evidence type="ECO:0000256" key="1">
    <source>
        <dbReference type="SAM" id="MobiDB-lite"/>
    </source>
</evidence>
<accession>A0A8J3C8N8</accession>
<reference evidence="2" key="1">
    <citation type="journal article" date="2014" name="Int. J. Syst. Evol. Microbiol.">
        <title>Complete genome sequence of Corynebacterium casei LMG S-19264T (=DSM 44701T), isolated from a smear-ripened cheese.</title>
        <authorList>
            <consortium name="US DOE Joint Genome Institute (JGI-PGF)"/>
            <person name="Walter F."/>
            <person name="Albersmeier A."/>
            <person name="Kalinowski J."/>
            <person name="Ruckert C."/>
        </authorList>
    </citation>
    <scope>NUCLEOTIDE SEQUENCE</scope>
    <source>
        <strain evidence="2">CGMCC 4.5737</strain>
    </source>
</reference>
<evidence type="ECO:0000313" key="3">
    <source>
        <dbReference type="Proteomes" id="UP000637578"/>
    </source>
</evidence>